<accession>A0ACC4BLS2</accession>
<gene>
    <name evidence="1" type="ORF">D5086_020465</name>
</gene>
<sequence length="149" mass="16566">MIDYSPHMFAGVEKTRKLAISTACLPGIERGLVSNSILGSGCYNFRWHDGLRKHLPLPEPVGNITSSLIKSQSCLQHVVFWVFDSPFDLDPSTLENVPGLPRSLSESSKVLKKDSHAEIDDHSNNPEAYKELIHTALRILIAEKCKESP</sequence>
<evidence type="ECO:0000313" key="2">
    <source>
        <dbReference type="Proteomes" id="UP000309997"/>
    </source>
</evidence>
<comment type="caution">
    <text evidence="1">The sequence shown here is derived from an EMBL/GenBank/DDBJ whole genome shotgun (WGS) entry which is preliminary data.</text>
</comment>
<keyword evidence="2" id="KW-1185">Reference proteome</keyword>
<reference evidence="1 2" key="1">
    <citation type="journal article" date="2024" name="Plant Biotechnol. J.">
        <title>Genome and CRISPR/Cas9 system of a widespread forest tree (Populus alba) in the world.</title>
        <authorList>
            <person name="Liu Y.J."/>
            <person name="Jiang P.F."/>
            <person name="Han X.M."/>
            <person name="Li X.Y."/>
            <person name="Wang H.M."/>
            <person name="Wang Y.J."/>
            <person name="Wang X.X."/>
            <person name="Zeng Q.Y."/>
        </authorList>
    </citation>
    <scope>NUCLEOTIDE SEQUENCE [LARGE SCALE GENOMIC DNA]</scope>
    <source>
        <strain evidence="2">cv. PAL-ZL1</strain>
    </source>
</reference>
<organism evidence="1 2">
    <name type="scientific">Populus alba</name>
    <name type="common">White poplar</name>
    <dbReference type="NCBI Taxonomy" id="43335"/>
    <lineage>
        <taxon>Eukaryota</taxon>
        <taxon>Viridiplantae</taxon>
        <taxon>Streptophyta</taxon>
        <taxon>Embryophyta</taxon>
        <taxon>Tracheophyta</taxon>
        <taxon>Spermatophyta</taxon>
        <taxon>Magnoliopsida</taxon>
        <taxon>eudicotyledons</taxon>
        <taxon>Gunneridae</taxon>
        <taxon>Pentapetalae</taxon>
        <taxon>rosids</taxon>
        <taxon>fabids</taxon>
        <taxon>Malpighiales</taxon>
        <taxon>Salicaceae</taxon>
        <taxon>Saliceae</taxon>
        <taxon>Populus</taxon>
    </lineage>
</organism>
<protein>
    <submittedName>
        <fullName evidence="1">Uncharacterized protein</fullName>
    </submittedName>
</protein>
<evidence type="ECO:0000313" key="1">
    <source>
        <dbReference type="EMBL" id="KAL3578961.1"/>
    </source>
</evidence>
<dbReference type="EMBL" id="RCHU02000010">
    <property type="protein sequence ID" value="KAL3578961.1"/>
    <property type="molecule type" value="Genomic_DNA"/>
</dbReference>
<dbReference type="Proteomes" id="UP000309997">
    <property type="component" value="Unassembled WGS sequence"/>
</dbReference>
<proteinExistence type="predicted"/>
<name>A0ACC4BLS2_POPAL</name>